<feature type="transmembrane region" description="Helical" evidence="1">
    <location>
        <begin position="79"/>
        <end position="102"/>
    </location>
</feature>
<keyword evidence="3" id="KW-1185">Reference proteome</keyword>
<evidence type="ECO:0008006" key="4">
    <source>
        <dbReference type="Google" id="ProtNLM"/>
    </source>
</evidence>
<gene>
    <name evidence="2" type="ORF">INT48_006643</name>
</gene>
<feature type="transmembrane region" description="Helical" evidence="1">
    <location>
        <begin position="287"/>
        <end position="310"/>
    </location>
</feature>
<protein>
    <recommendedName>
        <fullName evidence="4">RGS domain-containing protein</fullName>
    </recommendedName>
</protein>
<organism evidence="2 3">
    <name type="scientific">Thamnidium elegans</name>
    <dbReference type="NCBI Taxonomy" id="101142"/>
    <lineage>
        <taxon>Eukaryota</taxon>
        <taxon>Fungi</taxon>
        <taxon>Fungi incertae sedis</taxon>
        <taxon>Mucoromycota</taxon>
        <taxon>Mucoromycotina</taxon>
        <taxon>Mucoromycetes</taxon>
        <taxon>Mucorales</taxon>
        <taxon>Mucorineae</taxon>
        <taxon>Mucoraceae</taxon>
        <taxon>Thamnidium</taxon>
    </lineage>
</organism>
<feature type="transmembrane region" description="Helical" evidence="1">
    <location>
        <begin position="114"/>
        <end position="132"/>
    </location>
</feature>
<comment type="caution">
    <text evidence="2">The sequence shown here is derived from an EMBL/GenBank/DDBJ whole genome shotgun (WGS) entry which is preliminary data.</text>
</comment>
<feature type="transmembrane region" description="Helical" evidence="1">
    <location>
        <begin position="182"/>
        <end position="199"/>
    </location>
</feature>
<dbReference type="AlphaFoldDB" id="A0A8H7SUG3"/>
<proteinExistence type="predicted"/>
<name>A0A8H7SUG3_9FUNG</name>
<dbReference type="Gene3D" id="1.10.167.10">
    <property type="entry name" value="Regulator of G-protein Signalling 4, domain 2"/>
    <property type="match status" value="1"/>
</dbReference>
<keyword evidence="1" id="KW-1133">Transmembrane helix</keyword>
<evidence type="ECO:0000256" key="1">
    <source>
        <dbReference type="SAM" id="Phobius"/>
    </source>
</evidence>
<dbReference type="EMBL" id="JAEPRE010000008">
    <property type="protein sequence ID" value="KAG2237239.1"/>
    <property type="molecule type" value="Genomic_DNA"/>
</dbReference>
<dbReference type="InterPro" id="IPR036305">
    <property type="entry name" value="RGS_sf"/>
</dbReference>
<sequence>MYHCTEPIPDCTNAATLENEYFAFNRTEQDCWLDRILYIAGRIYLSIAIFNGVMVILTTSAYIYFATTGKANNTLQKRSVMGITLGAVGHFVFSMCVLITPATNDAVGCELTSWGVYVGFYTWIFALFIRAYRLKTLFRLNQLKVKYLRMTNSERAACIKDKDYRWYLENHNNAKRALMKPYILYLLGLTAILCIYIPIEVKEGCSAMRAVITLIVYFSFFTVILVPFLMYYLKDNCDANGIRAEIRTVSIIGVPMFIMYMLFLFVVDPRRHLYGHFRRIVFMPVNWLLFFTVLAHFFSVVIPVICYLPIQNQYWLKIRNWIGHHCQLQRRPTLVSTSFKPELTIESLERCMLNPQLMEQLQDLAIRDFSSENTLFYERYLELEYQLNNEFNTRNNWINTYFKKKPSLDLLSTPVPQKMYPQFIQFYETFIQEDATSQVNISYRARSAVDTVFEYIYSHYQIAVETNMECITVLTLGTFEATRIEVLWNIFGSVYPKLVSMYE</sequence>
<evidence type="ECO:0000313" key="3">
    <source>
        <dbReference type="Proteomes" id="UP000613177"/>
    </source>
</evidence>
<feature type="transmembrane region" description="Helical" evidence="1">
    <location>
        <begin position="211"/>
        <end position="233"/>
    </location>
</feature>
<dbReference type="InterPro" id="IPR044926">
    <property type="entry name" value="RGS_subdomain_2"/>
</dbReference>
<dbReference type="SUPFAM" id="SSF48097">
    <property type="entry name" value="Regulator of G-protein signaling, RGS"/>
    <property type="match status" value="1"/>
</dbReference>
<reference evidence="2" key="1">
    <citation type="submission" date="2021-01" db="EMBL/GenBank/DDBJ databases">
        <title>Metabolic potential, ecology and presence of endohyphal bacteria is reflected in genomic diversity of Mucoromycotina.</title>
        <authorList>
            <person name="Muszewska A."/>
            <person name="Okrasinska A."/>
            <person name="Steczkiewicz K."/>
            <person name="Drgas O."/>
            <person name="Orlowska M."/>
            <person name="Perlinska-Lenart U."/>
            <person name="Aleksandrzak-Piekarczyk T."/>
            <person name="Szatraj K."/>
            <person name="Zielenkiewicz U."/>
            <person name="Pilsyk S."/>
            <person name="Malc E."/>
            <person name="Mieczkowski P."/>
            <person name="Kruszewska J.S."/>
            <person name="Biernat P."/>
            <person name="Pawlowska J."/>
        </authorList>
    </citation>
    <scope>NUCLEOTIDE SEQUENCE</scope>
    <source>
        <strain evidence="2">WA0000018081</strain>
    </source>
</reference>
<feature type="transmembrane region" description="Helical" evidence="1">
    <location>
        <begin position="43"/>
        <end position="67"/>
    </location>
</feature>
<evidence type="ECO:0000313" key="2">
    <source>
        <dbReference type="EMBL" id="KAG2237239.1"/>
    </source>
</evidence>
<feature type="transmembrane region" description="Helical" evidence="1">
    <location>
        <begin position="245"/>
        <end position="267"/>
    </location>
</feature>
<keyword evidence="1" id="KW-0812">Transmembrane</keyword>
<keyword evidence="1" id="KW-0472">Membrane</keyword>
<dbReference type="Proteomes" id="UP000613177">
    <property type="component" value="Unassembled WGS sequence"/>
</dbReference>
<accession>A0A8H7SUG3</accession>